<sequence>MMEEQIREWTSAAEHACRDTVTKVNGYDYMDDHEIESTSKRVEPPHPSANVDHSLECVTTKCFALPIDREHKIIDALNAESQLSEQKAYGEPPVLLADIFSTKYLELMYSDQVFTGDNASTSVSELHNVNGGSRKMVPCPPWQQNLRLVRGKFIYDTGTLEKKLEKLISDNADNRNFFEKEILKRNRRIKIFSEIHLKHLQMLKKSPAATSLITELMDHEIKRFACGLPIYDVRKDISNILCNQGRVLFIVADTGSGKSTQVPQYLAFDGIIAASQKVLCSQPRKAAVYELAMRVTKEASLNNHCLVNVPIYKDGIKPNLNAKINFVTEKHLLDCIQQDDKLSQFGCVMIDEVHERTISTDICLGMMKKVLRLRPDMKLVISSATLNPEPLLEYFSEFQAQKLEALGRQYPIEICYEPPVSRCKGIGSLMWDYIDRTVEKVINICESEAKKQPFCDTFWEDNLEVHAAHIMAFLS</sequence>
<dbReference type="CDD" id="cd17917">
    <property type="entry name" value="DEXHc_RHA-like"/>
    <property type="match status" value="1"/>
</dbReference>
<dbReference type="InterPro" id="IPR002464">
    <property type="entry name" value="DNA/RNA_helicase_DEAH_CS"/>
</dbReference>
<dbReference type="GO" id="GO:0003723">
    <property type="term" value="F:RNA binding"/>
    <property type="evidence" value="ECO:0007669"/>
    <property type="project" value="TreeGrafter"/>
</dbReference>
<feature type="domain" description="Helicase ATP-binding" evidence="2">
    <location>
        <begin position="239"/>
        <end position="404"/>
    </location>
</feature>
<organism evidence="3 4">
    <name type="scientific">Elaeophora elaphi</name>
    <dbReference type="NCBI Taxonomy" id="1147741"/>
    <lineage>
        <taxon>Eukaryota</taxon>
        <taxon>Metazoa</taxon>
        <taxon>Ecdysozoa</taxon>
        <taxon>Nematoda</taxon>
        <taxon>Chromadorea</taxon>
        <taxon>Rhabditida</taxon>
        <taxon>Spirurina</taxon>
        <taxon>Spiruromorpha</taxon>
        <taxon>Filarioidea</taxon>
        <taxon>Onchocercidae</taxon>
        <taxon>Elaeophora</taxon>
    </lineage>
</organism>
<dbReference type="PROSITE" id="PS51192">
    <property type="entry name" value="HELICASE_ATP_BIND_1"/>
    <property type="match status" value="1"/>
</dbReference>
<dbReference type="STRING" id="1147741.A0A0R3RMK7"/>
<evidence type="ECO:0000313" key="3">
    <source>
        <dbReference type="Proteomes" id="UP000050640"/>
    </source>
</evidence>
<dbReference type="WBParaSite" id="EEL_0000271701-mRNA-1">
    <property type="protein sequence ID" value="EEL_0000271701-mRNA-1"/>
    <property type="gene ID" value="EEL_0000271701"/>
</dbReference>
<evidence type="ECO:0000256" key="1">
    <source>
        <dbReference type="ARBA" id="ARBA00022801"/>
    </source>
</evidence>
<protein>
    <submittedName>
        <fullName evidence="4">Helicase ATP-binding domain-containing protein</fullName>
    </submittedName>
</protein>
<dbReference type="Gene3D" id="3.40.50.300">
    <property type="entry name" value="P-loop containing nucleotide triphosphate hydrolases"/>
    <property type="match status" value="1"/>
</dbReference>
<name>A0A0R3RMK7_9BILA</name>
<evidence type="ECO:0000313" key="4">
    <source>
        <dbReference type="WBParaSite" id="EEL_0000271701-mRNA-1"/>
    </source>
</evidence>
<dbReference type="GO" id="GO:0016787">
    <property type="term" value="F:hydrolase activity"/>
    <property type="evidence" value="ECO:0007669"/>
    <property type="project" value="UniProtKB-KW"/>
</dbReference>
<dbReference type="PANTHER" id="PTHR18934:SF81">
    <property type="entry name" value="ATP-DEPENDENT RNA HELICASE DEAH11, CHLOROPLASTIC-RELATED"/>
    <property type="match status" value="1"/>
</dbReference>
<accession>A0A0R3RMK7</accession>
<dbReference type="PANTHER" id="PTHR18934">
    <property type="entry name" value="ATP-DEPENDENT RNA HELICASE"/>
    <property type="match status" value="1"/>
</dbReference>
<dbReference type="InterPro" id="IPR027417">
    <property type="entry name" value="P-loop_NTPase"/>
</dbReference>
<dbReference type="GO" id="GO:0004386">
    <property type="term" value="F:helicase activity"/>
    <property type="evidence" value="ECO:0007669"/>
    <property type="project" value="TreeGrafter"/>
</dbReference>
<dbReference type="Pfam" id="PF00270">
    <property type="entry name" value="DEAD"/>
    <property type="match status" value="1"/>
</dbReference>
<dbReference type="AlphaFoldDB" id="A0A0R3RMK7"/>
<reference evidence="4" key="1">
    <citation type="submission" date="2017-02" db="UniProtKB">
        <authorList>
            <consortium name="WormBaseParasite"/>
        </authorList>
    </citation>
    <scope>IDENTIFICATION</scope>
</reference>
<dbReference type="SMART" id="SM00487">
    <property type="entry name" value="DEXDc"/>
    <property type="match status" value="1"/>
</dbReference>
<dbReference type="GO" id="GO:0005524">
    <property type="term" value="F:ATP binding"/>
    <property type="evidence" value="ECO:0007669"/>
    <property type="project" value="InterPro"/>
</dbReference>
<dbReference type="InterPro" id="IPR011545">
    <property type="entry name" value="DEAD/DEAH_box_helicase_dom"/>
</dbReference>
<dbReference type="InterPro" id="IPR014001">
    <property type="entry name" value="Helicase_ATP-bd"/>
</dbReference>
<keyword evidence="3" id="KW-1185">Reference proteome</keyword>
<evidence type="ECO:0000259" key="2">
    <source>
        <dbReference type="PROSITE" id="PS51192"/>
    </source>
</evidence>
<proteinExistence type="predicted"/>
<dbReference type="PROSITE" id="PS00690">
    <property type="entry name" value="DEAH_ATP_HELICASE"/>
    <property type="match status" value="1"/>
</dbReference>
<dbReference type="Proteomes" id="UP000050640">
    <property type="component" value="Unplaced"/>
</dbReference>
<keyword evidence="1" id="KW-0378">Hydrolase</keyword>
<dbReference type="SUPFAM" id="SSF52540">
    <property type="entry name" value="P-loop containing nucleoside triphosphate hydrolases"/>
    <property type="match status" value="1"/>
</dbReference>